<gene>
    <name evidence="2" type="ORF">E2C01_033703</name>
</gene>
<dbReference type="EMBL" id="VSRR010004596">
    <property type="protein sequence ID" value="MPC40148.1"/>
    <property type="molecule type" value="Genomic_DNA"/>
</dbReference>
<proteinExistence type="predicted"/>
<keyword evidence="3" id="KW-1185">Reference proteome</keyword>
<evidence type="ECO:0000256" key="1">
    <source>
        <dbReference type="SAM" id="MobiDB-lite"/>
    </source>
</evidence>
<feature type="compositionally biased region" description="Basic and acidic residues" evidence="1">
    <location>
        <begin position="36"/>
        <end position="62"/>
    </location>
</feature>
<organism evidence="2 3">
    <name type="scientific">Portunus trituberculatus</name>
    <name type="common">Swimming crab</name>
    <name type="synonym">Neptunus trituberculatus</name>
    <dbReference type="NCBI Taxonomy" id="210409"/>
    <lineage>
        <taxon>Eukaryota</taxon>
        <taxon>Metazoa</taxon>
        <taxon>Ecdysozoa</taxon>
        <taxon>Arthropoda</taxon>
        <taxon>Crustacea</taxon>
        <taxon>Multicrustacea</taxon>
        <taxon>Malacostraca</taxon>
        <taxon>Eumalacostraca</taxon>
        <taxon>Eucarida</taxon>
        <taxon>Decapoda</taxon>
        <taxon>Pleocyemata</taxon>
        <taxon>Brachyura</taxon>
        <taxon>Eubrachyura</taxon>
        <taxon>Portunoidea</taxon>
        <taxon>Portunidae</taxon>
        <taxon>Portuninae</taxon>
        <taxon>Portunus</taxon>
    </lineage>
</organism>
<dbReference type="AlphaFoldDB" id="A0A5B7F4T4"/>
<feature type="compositionally biased region" description="Polar residues" evidence="1">
    <location>
        <begin position="68"/>
        <end position="78"/>
    </location>
</feature>
<reference evidence="2 3" key="1">
    <citation type="submission" date="2019-05" db="EMBL/GenBank/DDBJ databases">
        <title>Another draft genome of Portunus trituberculatus and its Hox gene families provides insights of decapod evolution.</title>
        <authorList>
            <person name="Jeong J.-H."/>
            <person name="Song I."/>
            <person name="Kim S."/>
            <person name="Choi T."/>
            <person name="Kim D."/>
            <person name="Ryu S."/>
            <person name="Kim W."/>
        </authorList>
    </citation>
    <scope>NUCLEOTIDE SEQUENCE [LARGE SCALE GENOMIC DNA]</scope>
    <source>
        <tissue evidence="2">Muscle</tissue>
    </source>
</reference>
<name>A0A5B7F4T4_PORTR</name>
<evidence type="ECO:0000313" key="3">
    <source>
        <dbReference type="Proteomes" id="UP000324222"/>
    </source>
</evidence>
<protein>
    <submittedName>
        <fullName evidence="2">Uncharacterized protein</fullName>
    </submittedName>
</protein>
<feature type="region of interest" description="Disordered" evidence="1">
    <location>
        <begin position="27"/>
        <end position="78"/>
    </location>
</feature>
<accession>A0A5B7F4T4</accession>
<comment type="caution">
    <text evidence="2">The sequence shown here is derived from an EMBL/GenBank/DDBJ whole genome shotgun (WGS) entry which is preliminary data.</text>
</comment>
<dbReference type="Proteomes" id="UP000324222">
    <property type="component" value="Unassembled WGS sequence"/>
</dbReference>
<sequence>MHTFLDIANTYSTVFTSKTNLEEVLNLDPFGGRRTPPPDEGKTQERNTRILIEWKHGTHTDGKGATGHNKNTTGVKIT</sequence>
<evidence type="ECO:0000313" key="2">
    <source>
        <dbReference type="EMBL" id="MPC40148.1"/>
    </source>
</evidence>